<name>A0ABR2IQK5_9EUKA</name>
<dbReference type="Proteomes" id="UP001470230">
    <property type="component" value="Unassembled WGS sequence"/>
</dbReference>
<evidence type="ECO:0000256" key="4">
    <source>
        <dbReference type="ARBA" id="ARBA00023242"/>
    </source>
</evidence>
<keyword evidence="2" id="KW-0238">DNA-binding</keyword>
<comment type="caution">
    <text evidence="7">The sequence shown here is derived from an EMBL/GenBank/DDBJ whole genome shotgun (WGS) entry which is preliminary data.</text>
</comment>
<dbReference type="SMART" id="SM00717">
    <property type="entry name" value="SANT"/>
    <property type="match status" value="2"/>
</dbReference>
<feature type="domain" description="Myb-like" evidence="5">
    <location>
        <begin position="147"/>
        <end position="198"/>
    </location>
</feature>
<dbReference type="InterPro" id="IPR051575">
    <property type="entry name" value="Myb-like_DNA-bd"/>
</dbReference>
<sequence length="329" mass="38424">MISFPCLTVNNGLYQGYNFQNDANITIPVVVSIPSINYFTPYGPCFNITNPLLLNSGNQYNPFPQNLFQSDQFLSYDVPQQMKEDLMYKMMNTNTDMNNKNEIESINPNVPLVNKINSLQSIENCKNVSENNSINLNVRSEIKPDTNKKNIRSHFTKEEDQKIKELVKKFGTKNWSIVSAFMNGRTAKQCRDRYSNYLIPGIFQGEWSKEEDALLIKLFKEHGSKWSIIQNHFPKRSSNSIKNRWYYFLQKTINLENDKEEEKLIKPETVNDDKMIDNDKIYENKLLTIENVIKENESNSNENQEIGKPFELDIELLPNIDEDEWAIFN</sequence>
<dbReference type="Gene3D" id="1.10.10.60">
    <property type="entry name" value="Homeodomain-like"/>
    <property type="match status" value="2"/>
</dbReference>
<keyword evidence="1" id="KW-0805">Transcription regulation</keyword>
<keyword evidence="4" id="KW-0539">Nucleus</keyword>
<evidence type="ECO:0008006" key="9">
    <source>
        <dbReference type="Google" id="ProtNLM"/>
    </source>
</evidence>
<dbReference type="PROSITE" id="PS51294">
    <property type="entry name" value="HTH_MYB"/>
    <property type="match status" value="2"/>
</dbReference>
<evidence type="ECO:0000313" key="7">
    <source>
        <dbReference type="EMBL" id="KAK8867199.1"/>
    </source>
</evidence>
<evidence type="ECO:0000256" key="2">
    <source>
        <dbReference type="ARBA" id="ARBA00023125"/>
    </source>
</evidence>
<dbReference type="EMBL" id="JAPFFF010000015">
    <property type="protein sequence ID" value="KAK8867199.1"/>
    <property type="molecule type" value="Genomic_DNA"/>
</dbReference>
<evidence type="ECO:0000259" key="6">
    <source>
        <dbReference type="PROSITE" id="PS51294"/>
    </source>
</evidence>
<keyword evidence="3" id="KW-0804">Transcription</keyword>
<dbReference type="SUPFAM" id="SSF46689">
    <property type="entry name" value="Homeodomain-like"/>
    <property type="match status" value="1"/>
</dbReference>
<evidence type="ECO:0000256" key="1">
    <source>
        <dbReference type="ARBA" id="ARBA00023015"/>
    </source>
</evidence>
<organism evidence="7 8">
    <name type="scientific">Tritrichomonas musculus</name>
    <dbReference type="NCBI Taxonomy" id="1915356"/>
    <lineage>
        <taxon>Eukaryota</taxon>
        <taxon>Metamonada</taxon>
        <taxon>Parabasalia</taxon>
        <taxon>Tritrichomonadida</taxon>
        <taxon>Tritrichomonadidae</taxon>
        <taxon>Tritrichomonas</taxon>
    </lineage>
</organism>
<dbReference type="PANTHER" id="PTHR46621:SF1">
    <property type="entry name" value="SNRNA-ACTIVATING PROTEIN COMPLEX SUBUNIT 4"/>
    <property type="match status" value="1"/>
</dbReference>
<gene>
    <name evidence="7" type="ORF">M9Y10_010176</name>
</gene>
<reference evidence="7 8" key="1">
    <citation type="submission" date="2024-04" db="EMBL/GenBank/DDBJ databases">
        <title>Tritrichomonas musculus Genome.</title>
        <authorList>
            <person name="Alves-Ferreira E."/>
            <person name="Grigg M."/>
            <person name="Lorenzi H."/>
            <person name="Galac M."/>
        </authorList>
    </citation>
    <scope>NUCLEOTIDE SEQUENCE [LARGE SCALE GENOMIC DNA]</scope>
    <source>
        <strain evidence="7 8">EAF2021</strain>
    </source>
</reference>
<evidence type="ECO:0000256" key="3">
    <source>
        <dbReference type="ARBA" id="ARBA00023163"/>
    </source>
</evidence>
<dbReference type="CDD" id="cd00167">
    <property type="entry name" value="SANT"/>
    <property type="match status" value="2"/>
</dbReference>
<dbReference type="PANTHER" id="PTHR46621">
    <property type="entry name" value="SNRNA-ACTIVATING PROTEIN COMPLEX SUBUNIT 4"/>
    <property type="match status" value="1"/>
</dbReference>
<keyword evidence="8" id="KW-1185">Reference proteome</keyword>
<evidence type="ECO:0000313" key="8">
    <source>
        <dbReference type="Proteomes" id="UP001470230"/>
    </source>
</evidence>
<dbReference type="PROSITE" id="PS50090">
    <property type="entry name" value="MYB_LIKE"/>
    <property type="match status" value="2"/>
</dbReference>
<protein>
    <recommendedName>
        <fullName evidence="9">Myb-like DNA-binding domain containing protein</fullName>
    </recommendedName>
</protein>
<feature type="domain" description="Myb-like" evidence="5">
    <location>
        <begin position="199"/>
        <end position="249"/>
    </location>
</feature>
<dbReference type="InterPro" id="IPR001005">
    <property type="entry name" value="SANT/Myb"/>
</dbReference>
<dbReference type="InterPro" id="IPR017930">
    <property type="entry name" value="Myb_dom"/>
</dbReference>
<accession>A0ABR2IQK5</accession>
<feature type="domain" description="HTH myb-type" evidence="6">
    <location>
        <begin position="147"/>
        <end position="202"/>
    </location>
</feature>
<dbReference type="InterPro" id="IPR009057">
    <property type="entry name" value="Homeodomain-like_sf"/>
</dbReference>
<proteinExistence type="predicted"/>
<evidence type="ECO:0000259" key="5">
    <source>
        <dbReference type="PROSITE" id="PS50090"/>
    </source>
</evidence>
<dbReference type="Pfam" id="PF00249">
    <property type="entry name" value="Myb_DNA-binding"/>
    <property type="match status" value="2"/>
</dbReference>
<feature type="domain" description="HTH myb-type" evidence="6">
    <location>
        <begin position="205"/>
        <end position="253"/>
    </location>
</feature>